<dbReference type="GO" id="GO:0043024">
    <property type="term" value="F:ribosomal small subunit binding"/>
    <property type="evidence" value="ECO:0007669"/>
    <property type="project" value="TreeGrafter"/>
</dbReference>
<dbReference type="GO" id="GO:0005829">
    <property type="term" value="C:cytosol"/>
    <property type="evidence" value="ECO:0007669"/>
    <property type="project" value="TreeGrafter"/>
</dbReference>
<dbReference type="Proteomes" id="UP000562464">
    <property type="component" value="Unassembled WGS sequence"/>
</dbReference>
<organism evidence="3 4">
    <name type="scientific">Lactovum miscens</name>
    <dbReference type="NCBI Taxonomy" id="190387"/>
    <lineage>
        <taxon>Bacteria</taxon>
        <taxon>Bacillati</taxon>
        <taxon>Bacillota</taxon>
        <taxon>Bacilli</taxon>
        <taxon>Lactobacillales</taxon>
        <taxon>Streptococcaceae</taxon>
        <taxon>Lactovum</taxon>
    </lineage>
</organism>
<accession>A0A841CAT6</accession>
<keyword evidence="4" id="KW-1185">Reference proteome</keyword>
<keyword evidence="2" id="KW-0963">Cytoplasm</keyword>
<dbReference type="GO" id="GO:0030490">
    <property type="term" value="P:maturation of SSU-rRNA"/>
    <property type="evidence" value="ECO:0007669"/>
    <property type="project" value="UniProtKB-UniRule"/>
</dbReference>
<evidence type="ECO:0000256" key="2">
    <source>
        <dbReference type="HAMAP-Rule" id="MF_00003"/>
    </source>
</evidence>
<sequence>MSTKRAERVAVEIQRLVSQILRDEIHDPRVQGINLTDTQVTGDLSQATLYYSLLSDLASDAQKAQKGIEKSSGLIRRELSKRMTMYKVPELIFKKDESVAYGNKIDEMLKNLNL</sequence>
<comment type="caution">
    <text evidence="3">The sequence shown here is derived from an EMBL/GenBank/DDBJ whole genome shotgun (WGS) entry which is preliminary data.</text>
</comment>
<comment type="similarity">
    <text evidence="2">Belongs to the RbfA family.</text>
</comment>
<dbReference type="InterPro" id="IPR015946">
    <property type="entry name" value="KH_dom-like_a/b"/>
</dbReference>
<comment type="subcellular location">
    <subcellularLocation>
        <location evidence="2">Cytoplasm</location>
    </subcellularLocation>
</comment>
<dbReference type="InterPro" id="IPR000238">
    <property type="entry name" value="RbfA"/>
</dbReference>
<evidence type="ECO:0000313" key="4">
    <source>
        <dbReference type="Proteomes" id="UP000562464"/>
    </source>
</evidence>
<dbReference type="InterPro" id="IPR020053">
    <property type="entry name" value="Ribosome-bd_factorA_CS"/>
</dbReference>
<evidence type="ECO:0000313" key="3">
    <source>
        <dbReference type="EMBL" id="MBB5888671.1"/>
    </source>
</evidence>
<dbReference type="EMBL" id="JACHHV010000037">
    <property type="protein sequence ID" value="MBB5888671.1"/>
    <property type="molecule type" value="Genomic_DNA"/>
</dbReference>
<name>A0A841CAT6_9LACT</name>
<reference evidence="3 4" key="1">
    <citation type="submission" date="2020-08" db="EMBL/GenBank/DDBJ databases">
        <title>Genomic Encyclopedia of Type Strains, Phase IV (KMG-IV): sequencing the most valuable type-strain genomes for metagenomic binning, comparative biology and taxonomic classification.</title>
        <authorList>
            <person name="Goeker M."/>
        </authorList>
    </citation>
    <scope>NUCLEOTIDE SEQUENCE [LARGE SCALE GENOMIC DNA]</scope>
    <source>
        <strain evidence="3 4">DSM 14925</strain>
    </source>
</reference>
<dbReference type="NCBIfam" id="TIGR00082">
    <property type="entry name" value="rbfA"/>
    <property type="match status" value="1"/>
</dbReference>
<comment type="subunit">
    <text evidence="2">Monomer. Binds 30S ribosomal subunits, but not 50S ribosomal subunits or 70S ribosomes.</text>
</comment>
<dbReference type="HAMAP" id="MF_00003">
    <property type="entry name" value="RbfA"/>
    <property type="match status" value="1"/>
</dbReference>
<dbReference type="RefSeq" id="WP_183540951.1">
    <property type="nucleotide sequence ID" value="NZ_JACHHV010000037.1"/>
</dbReference>
<proteinExistence type="inferred from homology"/>
<gene>
    <name evidence="2" type="primary">rbfA</name>
    <name evidence="3" type="ORF">HNQ37_001575</name>
</gene>
<evidence type="ECO:0000256" key="1">
    <source>
        <dbReference type="ARBA" id="ARBA00022517"/>
    </source>
</evidence>
<dbReference type="Gene3D" id="3.30.300.20">
    <property type="match status" value="1"/>
</dbReference>
<dbReference type="Pfam" id="PF02033">
    <property type="entry name" value="RBFA"/>
    <property type="match status" value="1"/>
</dbReference>
<comment type="function">
    <text evidence="2">One of several proteins that assist in the late maturation steps of the functional core of the 30S ribosomal subunit. Associates with free 30S ribosomal subunits (but not with 30S subunits that are part of 70S ribosomes or polysomes). Required for efficient processing of 16S rRNA. May interact with the 5'-terminal helix region of 16S rRNA.</text>
</comment>
<dbReference type="AlphaFoldDB" id="A0A841CAT6"/>
<keyword evidence="1 2" id="KW-0690">Ribosome biogenesis</keyword>
<dbReference type="PANTHER" id="PTHR33515">
    <property type="entry name" value="RIBOSOME-BINDING FACTOR A, CHLOROPLASTIC-RELATED"/>
    <property type="match status" value="1"/>
</dbReference>
<dbReference type="PROSITE" id="PS01319">
    <property type="entry name" value="RBFA"/>
    <property type="match status" value="1"/>
</dbReference>
<dbReference type="PANTHER" id="PTHR33515:SF1">
    <property type="entry name" value="RIBOSOME-BINDING FACTOR A, CHLOROPLASTIC-RELATED"/>
    <property type="match status" value="1"/>
</dbReference>
<protein>
    <recommendedName>
        <fullName evidence="2">Ribosome-binding factor A</fullName>
    </recommendedName>
</protein>
<dbReference type="InterPro" id="IPR023799">
    <property type="entry name" value="RbfA_dom_sf"/>
</dbReference>
<dbReference type="SUPFAM" id="SSF89919">
    <property type="entry name" value="Ribosome-binding factor A, RbfA"/>
    <property type="match status" value="1"/>
</dbReference>